<dbReference type="CDD" id="cd04489">
    <property type="entry name" value="ExoVII_LU_OBF"/>
    <property type="match status" value="1"/>
</dbReference>
<evidence type="ECO:0000256" key="1">
    <source>
        <dbReference type="ARBA" id="ARBA00022490"/>
    </source>
</evidence>
<dbReference type="GO" id="GO:0008855">
    <property type="term" value="F:exodeoxyribonuclease VII activity"/>
    <property type="evidence" value="ECO:0007669"/>
    <property type="project" value="UniProtKB-EC"/>
</dbReference>
<dbReference type="InterPro" id="IPR020579">
    <property type="entry name" value="Exonuc_VII_lsu_C"/>
</dbReference>
<comment type="function">
    <text evidence="5">Bidirectionally degrades single-stranded DNA into large acid-insoluble oligonucleotides, which are then degraded further into small acid-soluble oligonucleotides.</text>
</comment>
<keyword evidence="2 5" id="KW-0540">Nuclease</keyword>
<comment type="catalytic activity">
    <reaction evidence="5 6">
        <text>Exonucleolytic cleavage in either 5'- to 3'- or 3'- to 5'-direction to yield nucleoside 5'-phosphates.</text>
        <dbReference type="EC" id="3.1.11.6"/>
    </reaction>
</comment>
<comment type="subunit">
    <text evidence="5">Heterooligomer composed of large and small subunits.</text>
</comment>
<dbReference type="HAMAP" id="MF_00378">
    <property type="entry name" value="Exonuc_7_L"/>
    <property type="match status" value="1"/>
</dbReference>
<keyword evidence="1 5" id="KW-0963">Cytoplasm</keyword>
<keyword evidence="10" id="KW-1185">Reference proteome</keyword>
<sequence>MQSPQYLSVKALTKYIKRKFDADPHLEQVYVKGEISNFKKHSSGHWYFTLKDEYARILAVMFARNTATMKFKPENGMHVLVRGSISVYEMSGQYQMYVNEMLPDGIGELFLAFEQLKEKLEKEGLFAKDAKKPIPAYPQVIGIITSPTGAAIRDIITTIKRRYPLGKIVVIPALVQGKNASNSIADAIRRADEANVADVLIVGRGGGSMEELWPFNEEIVARAIHSSKTPIISAVGHETDITIADFAADLRAATPTAAAELAVPHAKELMELLMQKKSRLYHSMAAVIKTRRNHLNYMEQSYIFRNPHKLYEQKWQYLDRMRETLHMAQQQIILQKTHQYGDFRSRLERTHPAGLLKISKEKAAAAKQRLQEQAHAVVKEKASDFSRITGTLDALNPLSILRRGFNIAYTEDGELLKSVQQGSVGEKLTLTLMDGSLECRIEDKEEGAKNE</sequence>
<evidence type="ECO:0000313" key="9">
    <source>
        <dbReference type="EMBL" id="MFD1707035.1"/>
    </source>
</evidence>
<comment type="subcellular location">
    <subcellularLocation>
        <location evidence="5 6">Cytoplasm</location>
    </subcellularLocation>
</comment>
<dbReference type="PANTHER" id="PTHR30008:SF0">
    <property type="entry name" value="EXODEOXYRIBONUCLEASE 7 LARGE SUBUNIT"/>
    <property type="match status" value="1"/>
</dbReference>
<dbReference type="Proteomes" id="UP001597301">
    <property type="component" value="Unassembled WGS sequence"/>
</dbReference>
<evidence type="ECO:0000259" key="7">
    <source>
        <dbReference type="Pfam" id="PF02601"/>
    </source>
</evidence>
<dbReference type="Pfam" id="PF13742">
    <property type="entry name" value="tRNA_anti_2"/>
    <property type="match status" value="1"/>
</dbReference>
<dbReference type="EC" id="3.1.11.6" evidence="5"/>
<evidence type="ECO:0000256" key="4">
    <source>
        <dbReference type="ARBA" id="ARBA00022839"/>
    </source>
</evidence>
<dbReference type="PANTHER" id="PTHR30008">
    <property type="entry name" value="EXODEOXYRIBONUCLEASE 7 LARGE SUBUNIT"/>
    <property type="match status" value="1"/>
</dbReference>
<evidence type="ECO:0000256" key="6">
    <source>
        <dbReference type="RuleBase" id="RU004355"/>
    </source>
</evidence>
<dbReference type="InterPro" id="IPR003753">
    <property type="entry name" value="Exonuc_VII_L"/>
</dbReference>
<keyword evidence="4 5" id="KW-0269">Exonuclease</keyword>
<name>A0ABW4KLG4_9BACI</name>
<protein>
    <recommendedName>
        <fullName evidence="5">Exodeoxyribonuclease 7 large subunit</fullName>
        <ecNumber evidence="5">3.1.11.6</ecNumber>
    </recommendedName>
    <alternativeName>
        <fullName evidence="5">Exodeoxyribonuclease VII large subunit</fullName>
        <shortName evidence="5">Exonuclease VII large subunit</shortName>
    </alternativeName>
</protein>
<accession>A0ABW4KLG4</accession>
<comment type="similarity">
    <text evidence="5 6">Belongs to the XseA family.</text>
</comment>
<gene>
    <name evidence="5 9" type="primary">xseA</name>
    <name evidence="9" type="ORF">ACFSCZ_09860</name>
</gene>
<feature type="domain" description="OB-fold nucleic acid binding" evidence="8">
    <location>
        <begin position="7"/>
        <end position="101"/>
    </location>
</feature>
<feature type="domain" description="Exonuclease VII large subunit C-terminal" evidence="7">
    <location>
        <begin position="125"/>
        <end position="440"/>
    </location>
</feature>
<dbReference type="NCBIfam" id="TIGR00237">
    <property type="entry name" value="xseA"/>
    <property type="match status" value="1"/>
</dbReference>
<keyword evidence="3 5" id="KW-0378">Hydrolase</keyword>
<evidence type="ECO:0000256" key="5">
    <source>
        <dbReference type="HAMAP-Rule" id="MF_00378"/>
    </source>
</evidence>
<evidence type="ECO:0000256" key="3">
    <source>
        <dbReference type="ARBA" id="ARBA00022801"/>
    </source>
</evidence>
<evidence type="ECO:0000313" key="10">
    <source>
        <dbReference type="Proteomes" id="UP001597301"/>
    </source>
</evidence>
<organism evidence="9 10">
    <name type="scientific">Siminovitchia sediminis</name>
    <dbReference type="NCBI Taxonomy" id="1274353"/>
    <lineage>
        <taxon>Bacteria</taxon>
        <taxon>Bacillati</taxon>
        <taxon>Bacillota</taxon>
        <taxon>Bacilli</taxon>
        <taxon>Bacillales</taxon>
        <taxon>Bacillaceae</taxon>
        <taxon>Siminovitchia</taxon>
    </lineage>
</organism>
<comment type="caution">
    <text evidence="9">The sequence shown here is derived from an EMBL/GenBank/DDBJ whole genome shotgun (WGS) entry which is preliminary data.</text>
</comment>
<dbReference type="EMBL" id="JBHUEO010000026">
    <property type="protein sequence ID" value="MFD1707035.1"/>
    <property type="molecule type" value="Genomic_DNA"/>
</dbReference>
<evidence type="ECO:0000256" key="2">
    <source>
        <dbReference type="ARBA" id="ARBA00022722"/>
    </source>
</evidence>
<reference evidence="10" key="1">
    <citation type="journal article" date="2019" name="Int. J. Syst. Evol. Microbiol.">
        <title>The Global Catalogue of Microorganisms (GCM) 10K type strain sequencing project: providing services to taxonomists for standard genome sequencing and annotation.</title>
        <authorList>
            <consortium name="The Broad Institute Genomics Platform"/>
            <consortium name="The Broad Institute Genome Sequencing Center for Infectious Disease"/>
            <person name="Wu L."/>
            <person name="Ma J."/>
        </authorList>
    </citation>
    <scope>NUCLEOTIDE SEQUENCE [LARGE SCALE GENOMIC DNA]</scope>
    <source>
        <strain evidence="10">CGMCC 1.12295</strain>
    </source>
</reference>
<proteinExistence type="inferred from homology"/>
<dbReference type="InterPro" id="IPR025824">
    <property type="entry name" value="OB-fold_nuc-bd_dom"/>
</dbReference>
<dbReference type="Pfam" id="PF02601">
    <property type="entry name" value="Exonuc_VII_L"/>
    <property type="match status" value="1"/>
</dbReference>
<evidence type="ECO:0000259" key="8">
    <source>
        <dbReference type="Pfam" id="PF13742"/>
    </source>
</evidence>
<dbReference type="RefSeq" id="WP_380773759.1">
    <property type="nucleotide sequence ID" value="NZ_JBHUEO010000026.1"/>
</dbReference>